<keyword evidence="3" id="KW-1185">Reference proteome</keyword>
<dbReference type="AlphaFoldDB" id="A0A9X3ADH3"/>
<dbReference type="SUPFAM" id="SSF51206">
    <property type="entry name" value="cAMP-binding domain-like"/>
    <property type="match status" value="1"/>
</dbReference>
<evidence type="ECO:0000313" key="3">
    <source>
        <dbReference type="Proteomes" id="UP001141259"/>
    </source>
</evidence>
<dbReference type="CDD" id="cd00038">
    <property type="entry name" value="CAP_ED"/>
    <property type="match status" value="1"/>
</dbReference>
<evidence type="ECO:0000259" key="1">
    <source>
        <dbReference type="PROSITE" id="PS50042"/>
    </source>
</evidence>
<dbReference type="InterPro" id="IPR050397">
    <property type="entry name" value="Env_Response_Regulators"/>
</dbReference>
<dbReference type="Gene3D" id="2.60.120.10">
    <property type="entry name" value="Jelly Rolls"/>
    <property type="match status" value="1"/>
</dbReference>
<dbReference type="PANTHER" id="PTHR24567:SF74">
    <property type="entry name" value="HTH-TYPE TRANSCRIPTIONAL REGULATOR ARCR"/>
    <property type="match status" value="1"/>
</dbReference>
<evidence type="ECO:0000313" key="2">
    <source>
        <dbReference type="EMBL" id="MCS7475666.1"/>
    </source>
</evidence>
<feature type="domain" description="Cyclic nucleotide-binding" evidence="1">
    <location>
        <begin position="94"/>
        <end position="205"/>
    </location>
</feature>
<dbReference type="Pfam" id="PF00027">
    <property type="entry name" value="cNMP_binding"/>
    <property type="match status" value="1"/>
</dbReference>
<gene>
    <name evidence="2" type="ORF">NZH93_02285</name>
</gene>
<accession>A0A9X3ADH3</accession>
<name>A0A9X3ADH3_9PSEU</name>
<organism evidence="2 3">
    <name type="scientific">Umezawaea endophytica</name>
    <dbReference type="NCBI Taxonomy" id="1654476"/>
    <lineage>
        <taxon>Bacteria</taxon>
        <taxon>Bacillati</taxon>
        <taxon>Actinomycetota</taxon>
        <taxon>Actinomycetes</taxon>
        <taxon>Pseudonocardiales</taxon>
        <taxon>Pseudonocardiaceae</taxon>
        <taxon>Umezawaea</taxon>
    </lineage>
</organism>
<dbReference type="RefSeq" id="WP_259621177.1">
    <property type="nucleotide sequence ID" value="NZ_JANYMP010000001.1"/>
</dbReference>
<dbReference type="PROSITE" id="PS50042">
    <property type="entry name" value="CNMP_BINDING_3"/>
    <property type="match status" value="1"/>
</dbReference>
<dbReference type="InterPro" id="IPR014710">
    <property type="entry name" value="RmlC-like_jellyroll"/>
</dbReference>
<reference evidence="2" key="1">
    <citation type="submission" date="2022-08" db="EMBL/GenBank/DDBJ databases">
        <authorList>
            <person name="Tistechok S."/>
            <person name="Samborskyy M."/>
            <person name="Roman I."/>
        </authorList>
    </citation>
    <scope>NUCLEOTIDE SEQUENCE</scope>
    <source>
        <strain evidence="2">DSM 103496</strain>
    </source>
</reference>
<dbReference type="GO" id="GO:0005829">
    <property type="term" value="C:cytosol"/>
    <property type="evidence" value="ECO:0007669"/>
    <property type="project" value="TreeGrafter"/>
</dbReference>
<comment type="caution">
    <text evidence="2">The sequence shown here is derived from an EMBL/GenBank/DDBJ whole genome shotgun (WGS) entry which is preliminary data.</text>
</comment>
<dbReference type="Proteomes" id="UP001141259">
    <property type="component" value="Unassembled WGS sequence"/>
</dbReference>
<dbReference type="NCBIfam" id="NF041163">
    <property type="entry name" value="encap_f2b"/>
    <property type="match status" value="1"/>
</dbReference>
<sequence length="467" mass="50366">MTATESDTGSARLLSSLSRAAARTLATTTKSVPQMQGVSSRWLLRLLAWKDVDGGTYRVNRRLSHAVGDGRVAFERAGSAVRVVPAELAELPPLRGYADGGVLPELARRFTQREFGPGEVLAEFGHRAAEVVLIAHGKVARSGPGAYGGEAALGVLKDGDHFGAEVLLSADAISEFTVKAITGGTALVLARRDFEEVLRRSESLRAWVRRAPEPGAAVNAVGESEVAVASGHTGEPLLPRAFVDYDSSPREYGLSVAQTVLRVHTRVADLYNQPMDQYEQQLRLTVEALRERQEHELVNNPDFGLLHNADPAQRVPTRSGPPTPADFDALLSLVSKEPGFFLAHPRTIAAFFRECTRAGVYPNDTGEDGRDRLSWRGVPIYPCGKIPVSAGRTSSVLLMRTGEENRGVIGLRQVGLPDEYEPGVSVRFTGVSDRAISSYLVSTYYSAAVLVPDALAVLDAAEVSRED</sequence>
<dbReference type="InterPro" id="IPR045641">
    <property type="entry name" value="SrpI-like"/>
</dbReference>
<protein>
    <submittedName>
        <fullName evidence="2">Cyclic nucleotide-binding domain-containing protein</fullName>
    </submittedName>
</protein>
<dbReference type="InterPro" id="IPR000595">
    <property type="entry name" value="cNMP-bd_dom"/>
</dbReference>
<dbReference type="GO" id="GO:0003700">
    <property type="term" value="F:DNA-binding transcription factor activity"/>
    <property type="evidence" value="ECO:0007669"/>
    <property type="project" value="TreeGrafter"/>
</dbReference>
<dbReference type="PANTHER" id="PTHR24567">
    <property type="entry name" value="CRP FAMILY TRANSCRIPTIONAL REGULATORY PROTEIN"/>
    <property type="match status" value="1"/>
</dbReference>
<dbReference type="Pfam" id="PF19307">
    <property type="entry name" value="SrpI-like"/>
    <property type="match status" value="1"/>
</dbReference>
<dbReference type="EMBL" id="JANYMP010000001">
    <property type="protein sequence ID" value="MCS7475666.1"/>
    <property type="molecule type" value="Genomic_DNA"/>
</dbReference>
<dbReference type="InterPro" id="IPR018490">
    <property type="entry name" value="cNMP-bd_dom_sf"/>
</dbReference>
<dbReference type="InterPro" id="IPR049817">
    <property type="entry name" value="Encap_f2b"/>
</dbReference>
<proteinExistence type="predicted"/>